<name>A0ABY4C474_9MICO</name>
<dbReference type="InterPro" id="IPR008920">
    <property type="entry name" value="TF_FadR/GntR_C"/>
</dbReference>
<sequence length="235" mass="25154">MRAESRGRADRSTAVGRVAVLLRDEILSGVLEPGTPLREEQLAARFGASRHTVRAALARLAAERLAVAAPYRGVRVTSFDGDDILALQHLRMALECEAVRLAGERHGSAWPAEVLAPAEAALDELERLAGRAGPDADASGETGPDWLEVETAHADFHRALVEASGSPRIIEAHAALGSELRLFLLRVRPSYTVDGLLAEHRDLLEAVQRRGADPLREHLARSAALLVGGRASPSA</sequence>
<dbReference type="PANTHER" id="PTHR43537:SF5">
    <property type="entry name" value="UXU OPERON TRANSCRIPTIONAL REGULATOR"/>
    <property type="match status" value="1"/>
</dbReference>
<dbReference type="InterPro" id="IPR036388">
    <property type="entry name" value="WH-like_DNA-bd_sf"/>
</dbReference>
<dbReference type="RefSeq" id="WP_243554664.1">
    <property type="nucleotide sequence ID" value="NZ_CP094528.1"/>
</dbReference>
<evidence type="ECO:0000313" key="6">
    <source>
        <dbReference type="Proteomes" id="UP000832097"/>
    </source>
</evidence>
<keyword evidence="3" id="KW-0804">Transcription</keyword>
<protein>
    <submittedName>
        <fullName evidence="5">GntR family transcriptional regulator</fullName>
    </submittedName>
</protein>
<gene>
    <name evidence="5" type="ORF">MTO99_15535</name>
</gene>
<dbReference type="Pfam" id="PF07729">
    <property type="entry name" value="FCD"/>
    <property type="match status" value="1"/>
</dbReference>
<evidence type="ECO:0000259" key="4">
    <source>
        <dbReference type="PROSITE" id="PS50949"/>
    </source>
</evidence>
<dbReference type="PROSITE" id="PS50949">
    <property type="entry name" value="HTH_GNTR"/>
    <property type="match status" value="1"/>
</dbReference>
<dbReference type="SUPFAM" id="SSF48008">
    <property type="entry name" value="GntR ligand-binding domain-like"/>
    <property type="match status" value="1"/>
</dbReference>
<dbReference type="SMART" id="SM00345">
    <property type="entry name" value="HTH_GNTR"/>
    <property type="match status" value="1"/>
</dbReference>
<organism evidence="5 6">
    <name type="scientific">Agromyces larvae</name>
    <dbReference type="NCBI Taxonomy" id="2929802"/>
    <lineage>
        <taxon>Bacteria</taxon>
        <taxon>Bacillati</taxon>
        <taxon>Actinomycetota</taxon>
        <taxon>Actinomycetes</taxon>
        <taxon>Micrococcales</taxon>
        <taxon>Microbacteriaceae</taxon>
        <taxon>Agromyces</taxon>
    </lineage>
</organism>
<keyword evidence="2" id="KW-0238">DNA-binding</keyword>
<feature type="domain" description="HTH gntR-type" evidence="4">
    <location>
        <begin position="12"/>
        <end position="79"/>
    </location>
</feature>
<dbReference type="Gene3D" id="1.10.10.10">
    <property type="entry name" value="Winged helix-like DNA-binding domain superfamily/Winged helix DNA-binding domain"/>
    <property type="match status" value="1"/>
</dbReference>
<reference evidence="5 6" key="1">
    <citation type="submission" date="2022-03" db="EMBL/GenBank/DDBJ databases">
        <title>Mucilaginibacter sp. isolated from the gut of Protaetia brevitarsis seulensis larvae.</title>
        <authorList>
            <person name="Won M."/>
            <person name="Kim S.-J."/>
            <person name="Kwon S.-W."/>
        </authorList>
    </citation>
    <scope>NUCLEOTIDE SEQUENCE [LARGE SCALE GENOMIC DNA]</scope>
    <source>
        <strain evidence="5 6">CFWR-12</strain>
    </source>
</reference>
<dbReference type="InterPro" id="IPR036390">
    <property type="entry name" value="WH_DNA-bd_sf"/>
</dbReference>
<dbReference type="Proteomes" id="UP000832097">
    <property type="component" value="Chromosome"/>
</dbReference>
<dbReference type="SMART" id="SM00895">
    <property type="entry name" value="FCD"/>
    <property type="match status" value="1"/>
</dbReference>
<dbReference type="PANTHER" id="PTHR43537">
    <property type="entry name" value="TRANSCRIPTIONAL REGULATOR, GNTR FAMILY"/>
    <property type="match status" value="1"/>
</dbReference>
<dbReference type="InterPro" id="IPR011711">
    <property type="entry name" value="GntR_C"/>
</dbReference>
<evidence type="ECO:0000256" key="1">
    <source>
        <dbReference type="ARBA" id="ARBA00023015"/>
    </source>
</evidence>
<dbReference type="InterPro" id="IPR000524">
    <property type="entry name" value="Tscrpt_reg_HTH_GntR"/>
</dbReference>
<dbReference type="Gene3D" id="1.20.120.530">
    <property type="entry name" value="GntR ligand-binding domain-like"/>
    <property type="match status" value="1"/>
</dbReference>
<evidence type="ECO:0000256" key="3">
    <source>
        <dbReference type="ARBA" id="ARBA00023163"/>
    </source>
</evidence>
<evidence type="ECO:0000256" key="2">
    <source>
        <dbReference type="ARBA" id="ARBA00023125"/>
    </source>
</evidence>
<evidence type="ECO:0000313" key="5">
    <source>
        <dbReference type="EMBL" id="UOE43570.1"/>
    </source>
</evidence>
<dbReference type="EMBL" id="CP094528">
    <property type="protein sequence ID" value="UOE43570.1"/>
    <property type="molecule type" value="Genomic_DNA"/>
</dbReference>
<keyword evidence="1" id="KW-0805">Transcription regulation</keyword>
<accession>A0ABY4C474</accession>
<proteinExistence type="predicted"/>
<dbReference type="SUPFAM" id="SSF46785">
    <property type="entry name" value="Winged helix' DNA-binding domain"/>
    <property type="match status" value="1"/>
</dbReference>
<keyword evidence="6" id="KW-1185">Reference proteome</keyword>
<dbReference type="Pfam" id="PF00392">
    <property type="entry name" value="GntR"/>
    <property type="match status" value="1"/>
</dbReference>